<accession>A0ABS0QHG4</accession>
<dbReference type="RefSeq" id="WP_037995898.1">
    <property type="nucleotide sequence ID" value="NZ_CP036487.1"/>
</dbReference>
<sequence length="110" mass="13296">MMTKPAFELRYDQELELMRPVLHVDYESLSPEKKQEFEWACQQVCAKIPDRLQQLEQAYMELYEKLKDTEDEELFFKTNEEMNELSKKISEINLLYLQIEGTYLHSNVHM</sequence>
<proteinExistence type="predicted"/>
<keyword evidence="2" id="KW-1185">Reference proteome</keyword>
<comment type="caution">
    <text evidence="1">The sequence shown here is derived from an EMBL/GenBank/DDBJ whole genome shotgun (WGS) entry which is preliminary data.</text>
</comment>
<reference evidence="1 2" key="1">
    <citation type="submission" date="2020-12" db="EMBL/GenBank/DDBJ databases">
        <title>WGS of Thermoactinomyces spp.</title>
        <authorList>
            <person name="Cheng K."/>
        </authorList>
    </citation>
    <scope>NUCLEOTIDE SEQUENCE [LARGE SCALE GENOMIC DNA]</scope>
    <source>
        <strain evidence="2">CICC 10650\ACCC 41061</strain>
    </source>
</reference>
<protein>
    <submittedName>
        <fullName evidence="1">Uncharacterized protein</fullName>
    </submittedName>
</protein>
<evidence type="ECO:0000313" key="2">
    <source>
        <dbReference type="Proteomes" id="UP000641910"/>
    </source>
</evidence>
<name>A0ABS0QHG4_THEVU</name>
<dbReference type="EMBL" id="JAECVU010000003">
    <property type="protein sequence ID" value="MBH8588697.1"/>
    <property type="molecule type" value="Genomic_DNA"/>
</dbReference>
<organism evidence="1 2">
    <name type="scientific">Thermoactinomyces vulgaris</name>
    <dbReference type="NCBI Taxonomy" id="2026"/>
    <lineage>
        <taxon>Bacteria</taxon>
        <taxon>Bacillati</taxon>
        <taxon>Bacillota</taxon>
        <taxon>Bacilli</taxon>
        <taxon>Bacillales</taxon>
        <taxon>Thermoactinomycetaceae</taxon>
        <taxon>Thermoactinomyces</taxon>
    </lineage>
</organism>
<evidence type="ECO:0000313" key="1">
    <source>
        <dbReference type="EMBL" id="MBH8588697.1"/>
    </source>
</evidence>
<dbReference type="Proteomes" id="UP000641910">
    <property type="component" value="Unassembled WGS sequence"/>
</dbReference>
<gene>
    <name evidence="1" type="ORF">I8U22_07670</name>
</gene>